<dbReference type="EC" id="1.2.1.41" evidence="7"/>
<evidence type="ECO:0000256" key="1">
    <source>
        <dbReference type="ARBA" id="ARBA00004985"/>
    </source>
</evidence>
<evidence type="ECO:0000256" key="2">
    <source>
        <dbReference type="ARBA" id="ARBA00022605"/>
    </source>
</evidence>
<comment type="subcellular location">
    <subcellularLocation>
        <location evidence="7">Cytoplasm</location>
    </subcellularLocation>
</comment>
<dbReference type="GO" id="GO:0055129">
    <property type="term" value="P:L-proline biosynthetic process"/>
    <property type="evidence" value="ECO:0007669"/>
    <property type="project" value="UniProtKB-UniRule"/>
</dbReference>
<dbReference type="Gene3D" id="3.40.605.10">
    <property type="entry name" value="Aldehyde Dehydrogenase, Chain A, domain 1"/>
    <property type="match status" value="1"/>
</dbReference>
<evidence type="ECO:0000256" key="3">
    <source>
        <dbReference type="ARBA" id="ARBA00022650"/>
    </source>
</evidence>
<proteinExistence type="inferred from homology"/>
<dbReference type="Pfam" id="PF00171">
    <property type="entry name" value="Aldedh"/>
    <property type="match status" value="1"/>
</dbReference>
<evidence type="ECO:0000259" key="8">
    <source>
        <dbReference type="Pfam" id="PF00171"/>
    </source>
</evidence>
<dbReference type="NCBIfam" id="TIGR00407">
    <property type="entry name" value="proA"/>
    <property type="match status" value="1"/>
</dbReference>
<dbReference type="HAMAP" id="MF_00412">
    <property type="entry name" value="ProA"/>
    <property type="match status" value="1"/>
</dbReference>
<dbReference type="InterPro" id="IPR016162">
    <property type="entry name" value="Ald_DH_N"/>
</dbReference>
<evidence type="ECO:0000256" key="5">
    <source>
        <dbReference type="ARBA" id="ARBA00023002"/>
    </source>
</evidence>
<dbReference type="UniPathway" id="UPA00098">
    <property type="reaction ID" value="UER00360"/>
</dbReference>
<dbReference type="FunFam" id="3.40.309.10:FF:000006">
    <property type="entry name" value="Gamma-glutamyl phosphate reductase"/>
    <property type="match status" value="1"/>
</dbReference>
<dbReference type="InterPro" id="IPR000965">
    <property type="entry name" value="GPR_dom"/>
</dbReference>
<dbReference type="NCBIfam" id="NF001221">
    <property type="entry name" value="PRK00197.1"/>
    <property type="match status" value="1"/>
</dbReference>
<feature type="domain" description="Aldehyde dehydrogenase" evidence="8">
    <location>
        <begin position="6"/>
        <end position="282"/>
    </location>
</feature>
<evidence type="ECO:0000256" key="4">
    <source>
        <dbReference type="ARBA" id="ARBA00022857"/>
    </source>
</evidence>
<dbReference type="EMBL" id="ACGX02000005">
    <property type="protein sequence ID" value="EGC15526.1"/>
    <property type="molecule type" value="Genomic_DNA"/>
</dbReference>
<dbReference type="GO" id="GO:0004350">
    <property type="term" value="F:glutamate-5-semialdehyde dehydrogenase activity"/>
    <property type="evidence" value="ECO:0007669"/>
    <property type="project" value="UniProtKB-UniRule"/>
</dbReference>
<reference evidence="9 10" key="1">
    <citation type="submission" date="2011-01" db="EMBL/GenBank/DDBJ databases">
        <authorList>
            <person name="Muzny D."/>
            <person name="Qin X."/>
            <person name="Buhay C."/>
            <person name="Dugan-Rocha S."/>
            <person name="Ding Y."/>
            <person name="Chen G."/>
            <person name="Hawes A."/>
            <person name="Holder M."/>
            <person name="Jhangiani S."/>
            <person name="Johnson A."/>
            <person name="Khan Z."/>
            <person name="Li Z."/>
            <person name="Liu W."/>
            <person name="Liu X."/>
            <person name="Perez L."/>
            <person name="Shen H."/>
            <person name="Wang Q."/>
            <person name="Watt J."/>
            <person name="Xi L."/>
            <person name="Xin Y."/>
            <person name="Zhou J."/>
            <person name="Deng J."/>
            <person name="Jiang H."/>
            <person name="Liu Y."/>
            <person name="Qu J."/>
            <person name="Song X.-Z."/>
            <person name="Zhang L."/>
            <person name="Villasana D."/>
            <person name="Johnson A."/>
            <person name="Liu J."/>
            <person name="Liyanage D."/>
            <person name="Lorensuhewa L."/>
            <person name="Robinson T."/>
            <person name="Song A."/>
            <person name="Song B.-B."/>
            <person name="Dinh H."/>
            <person name="Thornton R."/>
            <person name="Coyle M."/>
            <person name="Francisco L."/>
            <person name="Jackson L."/>
            <person name="Javaid M."/>
            <person name="Korchina V."/>
            <person name="Kovar C."/>
            <person name="Mata R."/>
            <person name="Mathew T."/>
            <person name="Ngo R."/>
            <person name="Nguyen L."/>
            <person name="Nguyen N."/>
            <person name="Okwuonu G."/>
            <person name="Ongeri F."/>
            <person name="Pham C."/>
            <person name="Simmons D."/>
            <person name="Wilczek-Boney K."/>
            <person name="Hale W."/>
            <person name="Jakkamsetti A."/>
            <person name="Pham P."/>
            <person name="Ruth R."/>
            <person name="San Lucas F."/>
            <person name="Warren J."/>
            <person name="Zhang J."/>
            <person name="Zhao Z."/>
            <person name="Zhou C."/>
            <person name="Zhu D."/>
            <person name="Lee S."/>
            <person name="Bess C."/>
            <person name="Blankenburg K."/>
            <person name="Forbes L."/>
            <person name="Fu Q."/>
            <person name="Gubbala S."/>
            <person name="Hirani K."/>
            <person name="Jayaseelan J.C."/>
            <person name="Lara F."/>
            <person name="Munidasa M."/>
            <person name="Palculict T."/>
            <person name="Patil S."/>
            <person name="Pu L.-L."/>
            <person name="Saada N."/>
            <person name="Tang L."/>
            <person name="Weissenberger G."/>
            <person name="Zhu Y."/>
            <person name="Hemphill L."/>
            <person name="Shang Y."/>
            <person name="Youmans B."/>
            <person name="Ayvaz T."/>
            <person name="Ross M."/>
            <person name="Santibanez J."/>
            <person name="Aqrawi P."/>
            <person name="Gross S."/>
            <person name="Joshi V."/>
            <person name="Fowler G."/>
            <person name="Nazareth L."/>
            <person name="Reid J."/>
            <person name="Worley K."/>
            <person name="Petrosino J."/>
            <person name="Highlander S."/>
            <person name="Gibbs R."/>
        </authorList>
    </citation>
    <scope>NUCLEOTIDE SEQUENCE [LARGE SCALE GENOMIC DNA]</scope>
    <source>
        <strain evidence="9 10">MM4-1A</strain>
    </source>
</reference>
<comment type="similarity">
    <text evidence="7">Belongs to the gamma-glutamyl phosphate reductase family.</text>
</comment>
<dbReference type="InterPro" id="IPR020593">
    <property type="entry name" value="G-glutamylP_reductase_CS"/>
</dbReference>
<evidence type="ECO:0000313" key="10">
    <source>
        <dbReference type="Proteomes" id="UP000004335"/>
    </source>
</evidence>
<comment type="caution">
    <text evidence="9">The sequence shown here is derived from an EMBL/GenBank/DDBJ whole genome shotgun (WGS) entry which is preliminary data.</text>
</comment>
<evidence type="ECO:0000313" key="9">
    <source>
        <dbReference type="EMBL" id="EGC15526.1"/>
    </source>
</evidence>
<organism evidence="9 10">
    <name type="scientific">Limosilactobacillus reuteri MM4-1A</name>
    <dbReference type="NCBI Taxonomy" id="548485"/>
    <lineage>
        <taxon>Bacteria</taxon>
        <taxon>Bacillati</taxon>
        <taxon>Bacillota</taxon>
        <taxon>Bacilli</taxon>
        <taxon>Lactobacillales</taxon>
        <taxon>Lactobacillaceae</taxon>
        <taxon>Limosilactobacillus</taxon>
    </lineage>
</organism>
<name>A0A828RJA3_LIMRT</name>
<dbReference type="PIRSF" id="PIRSF000151">
    <property type="entry name" value="GPR"/>
    <property type="match status" value="1"/>
</dbReference>
<dbReference type="CDD" id="cd07079">
    <property type="entry name" value="ALDH_F18-19_ProA-GPR"/>
    <property type="match status" value="1"/>
</dbReference>
<dbReference type="GO" id="GO:0005737">
    <property type="term" value="C:cytoplasm"/>
    <property type="evidence" value="ECO:0007669"/>
    <property type="project" value="UniProtKB-SubCell"/>
</dbReference>
<dbReference type="PROSITE" id="PS01223">
    <property type="entry name" value="PROA"/>
    <property type="match status" value="1"/>
</dbReference>
<dbReference type="AlphaFoldDB" id="A0A828RJA3"/>
<dbReference type="InterPro" id="IPR016163">
    <property type="entry name" value="Ald_DH_C"/>
</dbReference>
<keyword evidence="3 7" id="KW-0641">Proline biosynthesis</keyword>
<dbReference type="InterPro" id="IPR015590">
    <property type="entry name" value="Aldehyde_DH_dom"/>
</dbReference>
<dbReference type="Gene3D" id="3.40.309.10">
    <property type="entry name" value="Aldehyde Dehydrogenase, Chain A, domain 2"/>
    <property type="match status" value="1"/>
</dbReference>
<dbReference type="SUPFAM" id="SSF53720">
    <property type="entry name" value="ALDH-like"/>
    <property type="match status" value="1"/>
</dbReference>
<dbReference type="PANTHER" id="PTHR11063">
    <property type="entry name" value="GLUTAMATE SEMIALDEHYDE DEHYDROGENASE"/>
    <property type="match status" value="1"/>
</dbReference>
<keyword evidence="4 7" id="KW-0521">NADP</keyword>
<keyword evidence="7" id="KW-0963">Cytoplasm</keyword>
<dbReference type="InterPro" id="IPR012134">
    <property type="entry name" value="Glu-5-SA_DH"/>
</dbReference>
<comment type="pathway">
    <text evidence="1 7">Amino-acid biosynthesis; L-proline biosynthesis; L-glutamate 5-semialdehyde from L-glutamate: step 2/2.</text>
</comment>
<evidence type="ECO:0000256" key="7">
    <source>
        <dbReference type="HAMAP-Rule" id="MF_00412"/>
    </source>
</evidence>
<gene>
    <name evidence="7 9" type="primary">proA</name>
    <name evidence="9" type="ORF">HMPREF0536_10371</name>
</gene>
<comment type="function">
    <text evidence="7">Catalyzes the NADPH-dependent reduction of L-glutamate 5-phosphate into L-glutamate 5-semialdehyde and phosphate. The product spontaneously undergoes cyclization to form 1-pyrroline-5-carboxylate.</text>
</comment>
<dbReference type="InterPro" id="IPR016161">
    <property type="entry name" value="Ald_DH/histidinol_DH"/>
</dbReference>
<dbReference type="GO" id="GO:0050661">
    <property type="term" value="F:NADP binding"/>
    <property type="evidence" value="ECO:0007669"/>
    <property type="project" value="InterPro"/>
</dbReference>
<sequence length="416" mass="45499">MIMNQDLIAIGKRAQNAANKLALMNTATKNKALLQLADDLIKNKNQIIAANQQDLAAATQMPTKFTDRLMVNSQRIADMANGLRTIADLNDPTSQIDKGWITKDGLQILQRRVPLGVIGIIFEARPNVTVDATGLTFKSGNAVILRGGKEAIQTNTALVKILRESLQSQHLPVDAVQLITDTSHAIADEMMNLTDYIDVLIPRGGRALIQRVVTTATVPVIETGAGNCHIYIDKDADLTMATNITVNAKVQRPSVCNAAEKLLIHRDIAAKFLPVIAKALMEHGVQLRGDETACQLVSTIRPVTEEDWDTEYNDLIMAVKIVDSLDDAISHINHYSTHHSESIITNNITRGRYFQQAINSACVYVNASTRFTDGGEFGFGAEIGISTQKLHARGPMGLQQLTTIKYEITGNGQIRK</sequence>
<comment type="catalytic activity">
    <reaction evidence="6 7">
        <text>L-glutamate 5-semialdehyde + phosphate + NADP(+) = L-glutamyl 5-phosphate + NADPH + H(+)</text>
        <dbReference type="Rhea" id="RHEA:19541"/>
        <dbReference type="ChEBI" id="CHEBI:15378"/>
        <dbReference type="ChEBI" id="CHEBI:43474"/>
        <dbReference type="ChEBI" id="CHEBI:57783"/>
        <dbReference type="ChEBI" id="CHEBI:58066"/>
        <dbReference type="ChEBI" id="CHEBI:58274"/>
        <dbReference type="ChEBI" id="CHEBI:58349"/>
        <dbReference type="EC" id="1.2.1.41"/>
    </reaction>
</comment>
<keyword evidence="2 7" id="KW-0028">Amino-acid biosynthesis</keyword>
<evidence type="ECO:0000256" key="6">
    <source>
        <dbReference type="ARBA" id="ARBA00049024"/>
    </source>
</evidence>
<keyword evidence="5 7" id="KW-0560">Oxidoreductase</keyword>
<accession>A0A828RJA3</accession>
<protein>
    <recommendedName>
        <fullName evidence="7">Gamma-glutamyl phosphate reductase</fullName>
        <shortName evidence="7">GPR</shortName>
        <ecNumber evidence="7">1.2.1.41</ecNumber>
    </recommendedName>
    <alternativeName>
        <fullName evidence="7">Glutamate-5-semialdehyde dehydrogenase</fullName>
    </alternativeName>
    <alternativeName>
        <fullName evidence="7">Glutamyl-gamma-semialdehyde dehydrogenase</fullName>
        <shortName evidence="7">GSA dehydrogenase</shortName>
    </alternativeName>
</protein>
<dbReference type="Proteomes" id="UP000004335">
    <property type="component" value="Unassembled WGS sequence"/>
</dbReference>
<dbReference type="PANTHER" id="PTHR11063:SF8">
    <property type="entry name" value="DELTA-1-PYRROLINE-5-CARBOXYLATE SYNTHASE"/>
    <property type="match status" value="1"/>
</dbReference>